<reference evidence="2 3" key="1">
    <citation type="submission" date="2016-05" db="EMBL/GenBank/DDBJ databases">
        <title>A degradative enzymes factory behind the ericoid mycorrhizal symbiosis.</title>
        <authorList>
            <consortium name="DOE Joint Genome Institute"/>
            <person name="Martino E."/>
            <person name="Morin E."/>
            <person name="Grelet G."/>
            <person name="Kuo A."/>
            <person name="Kohler A."/>
            <person name="Daghino S."/>
            <person name="Barry K."/>
            <person name="Choi C."/>
            <person name="Cichocki N."/>
            <person name="Clum A."/>
            <person name="Copeland A."/>
            <person name="Hainaut M."/>
            <person name="Haridas S."/>
            <person name="Labutti K."/>
            <person name="Lindquist E."/>
            <person name="Lipzen A."/>
            <person name="Khouja H.-R."/>
            <person name="Murat C."/>
            <person name="Ohm R."/>
            <person name="Olson A."/>
            <person name="Spatafora J."/>
            <person name="Veneault-Fourrey C."/>
            <person name="Henrissat B."/>
            <person name="Grigoriev I."/>
            <person name="Martin F."/>
            <person name="Perotto S."/>
        </authorList>
    </citation>
    <scope>NUCLEOTIDE SEQUENCE [LARGE SCALE GENOMIC DNA]</scope>
    <source>
        <strain evidence="2 3">UAMH 7357</strain>
    </source>
</reference>
<evidence type="ECO:0000313" key="2">
    <source>
        <dbReference type="EMBL" id="PMD26923.1"/>
    </source>
</evidence>
<dbReference type="OrthoDB" id="3433915at2759"/>
<protein>
    <submittedName>
        <fullName evidence="2">Uncharacterized protein</fullName>
    </submittedName>
</protein>
<keyword evidence="1" id="KW-0175">Coiled coil</keyword>
<proteinExistence type="predicted"/>
<gene>
    <name evidence="2" type="ORF">NA56DRAFT_698166</name>
</gene>
<dbReference type="EMBL" id="KZ613467">
    <property type="protein sequence ID" value="PMD26923.1"/>
    <property type="molecule type" value="Genomic_DNA"/>
</dbReference>
<organism evidence="2 3">
    <name type="scientific">Hyaloscypha hepaticicola</name>
    <dbReference type="NCBI Taxonomy" id="2082293"/>
    <lineage>
        <taxon>Eukaryota</taxon>
        <taxon>Fungi</taxon>
        <taxon>Dikarya</taxon>
        <taxon>Ascomycota</taxon>
        <taxon>Pezizomycotina</taxon>
        <taxon>Leotiomycetes</taxon>
        <taxon>Helotiales</taxon>
        <taxon>Hyaloscyphaceae</taxon>
        <taxon>Hyaloscypha</taxon>
    </lineage>
</organism>
<accession>A0A2J6QKX7</accession>
<dbReference type="Proteomes" id="UP000235672">
    <property type="component" value="Unassembled WGS sequence"/>
</dbReference>
<dbReference type="STRING" id="1745343.A0A2J6QKX7"/>
<dbReference type="AlphaFoldDB" id="A0A2J6QKX7"/>
<evidence type="ECO:0000313" key="3">
    <source>
        <dbReference type="Proteomes" id="UP000235672"/>
    </source>
</evidence>
<feature type="coiled-coil region" evidence="1">
    <location>
        <begin position="103"/>
        <end position="313"/>
    </location>
</feature>
<name>A0A2J6QKX7_9HELO</name>
<keyword evidence="3" id="KW-1185">Reference proteome</keyword>
<evidence type="ECO:0000256" key="1">
    <source>
        <dbReference type="SAM" id="Coils"/>
    </source>
</evidence>
<sequence>MATIKWDAYRYLNITSRDSHGASCAGYNKYGQRCRWDISGKNYSRICSMLDDFETEAPAKAVSSLGRLAQLSLCEEYHQKQASRKIDEWKLAIQEATKFYERGKALKRENRELNEMLREEISEREELQQKVEEEISRRKQERDSINSMTLEVASLKAKLKQAETEARNSKETAQKRSKIYDKREAQLSASISKLCKELSDKKLDFETRLEEEAETSRSTRLELKKLQESETRFINQVSELTQQLKTELHAKSMLQSDLDQIKDERDLVLSQKDEFESQLAGAAETIDRIERNLKEAEAAREILSEDQQRVHDQNIKTVNDAKALLDETNKSLVQEVETLNSLLLSERRNVAELRQSLQAATDNLLGTDTQLKAVKEDLSHKKDDLEKLQVEFSKAREEFEEERRNTSVHQAASLQRIDEQTQEMTHAKLHLFRTFFANLFEVIVGWVKSVFAFFGRLRPRRALDPLATEENMSSP</sequence>
<feature type="coiled-coil region" evidence="1">
    <location>
        <begin position="343"/>
        <end position="405"/>
    </location>
</feature>